<evidence type="ECO:0000259" key="1">
    <source>
        <dbReference type="Pfam" id="PF00135"/>
    </source>
</evidence>
<sequence length="337" mass="38434">MTDDGISSRQIAKELRNVVRQRFTYKRRRSARQLAKSLRVSEATMRRVIQDDLHLHASHVTIQPNIQDDHKQRRKSFAYWVRKSLRKKDHGLILFIDEKYFGMDGIYNRQNDRVYASSPQEVDGHGGIHRLSKFPKRIMVWLDACKEGLTTPIIFKPGETLTHKNYIDIVLPRALAEGQRLLVKYSFSGRSVIVPTKYGDVLGYATDLGRIFYGIPFAQPPLGSLRWNLPAPISRWVLATINATEIPPACPQPACDIHDILCPKTTSEECLYLNIFTPLQNNSSLLPVMIFIPYRLDVLGFLATGTGPNNFKGNYGILDQRLAIAWINQISMLSEEI</sequence>
<dbReference type="InterPro" id="IPR002018">
    <property type="entry name" value="CarbesteraseB"/>
</dbReference>
<dbReference type="EMBL" id="CAJNRF010000724">
    <property type="protein sequence ID" value="CAF1978006.1"/>
    <property type="molecule type" value="Genomic_DNA"/>
</dbReference>
<dbReference type="SUPFAM" id="SSF53474">
    <property type="entry name" value="alpha/beta-Hydrolases"/>
    <property type="match status" value="1"/>
</dbReference>
<protein>
    <recommendedName>
        <fullName evidence="1">Carboxylesterase type B domain-containing protein</fullName>
    </recommendedName>
</protein>
<dbReference type="InterPro" id="IPR036397">
    <property type="entry name" value="RNaseH_sf"/>
</dbReference>
<dbReference type="InterPro" id="IPR029058">
    <property type="entry name" value="AB_hydrolase_fold"/>
</dbReference>
<feature type="domain" description="Carboxylesterase type B" evidence="1">
    <location>
        <begin position="192"/>
        <end position="292"/>
    </location>
</feature>
<gene>
    <name evidence="2" type="ORF">WKI299_LOCUS3639</name>
</gene>
<dbReference type="AlphaFoldDB" id="A0A816ME42"/>
<dbReference type="Proteomes" id="UP000663856">
    <property type="component" value="Unassembled WGS sequence"/>
</dbReference>
<name>A0A816ME42_9BILA</name>
<accession>A0A816ME42</accession>
<dbReference type="PANTHER" id="PTHR45570">
    <property type="entry name" value="CARBOXYLIC ESTER HYDROLASE"/>
    <property type="match status" value="1"/>
</dbReference>
<dbReference type="Gene3D" id="3.30.420.10">
    <property type="entry name" value="Ribonuclease H-like superfamily/Ribonuclease H"/>
    <property type="match status" value="1"/>
</dbReference>
<dbReference type="Gene3D" id="3.40.50.1820">
    <property type="entry name" value="alpha/beta hydrolase"/>
    <property type="match status" value="2"/>
</dbReference>
<proteinExistence type="predicted"/>
<organism evidence="2 3">
    <name type="scientific">Rotaria magnacalcarata</name>
    <dbReference type="NCBI Taxonomy" id="392030"/>
    <lineage>
        <taxon>Eukaryota</taxon>
        <taxon>Metazoa</taxon>
        <taxon>Spiralia</taxon>
        <taxon>Gnathifera</taxon>
        <taxon>Rotifera</taxon>
        <taxon>Eurotatoria</taxon>
        <taxon>Bdelloidea</taxon>
        <taxon>Philodinida</taxon>
        <taxon>Philodinidae</taxon>
        <taxon>Rotaria</taxon>
    </lineage>
</organism>
<evidence type="ECO:0000313" key="3">
    <source>
        <dbReference type="Proteomes" id="UP000663856"/>
    </source>
</evidence>
<dbReference type="GO" id="GO:0003676">
    <property type="term" value="F:nucleic acid binding"/>
    <property type="evidence" value="ECO:0007669"/>
    <property type="project" value="InterPro"/>
</dbReference>
<reference evidence="2" key="1">
    <citation type="submission" date="2021-02" db="EMBL/GenBank/DDBJ databases">
        <authorList>
            <person name="Nowell W R."/>
        </authorList>
    </citation>
    <scope>NUCLEOTIDE SEQUENCE</scope>
</reference>
<comment type="caution">
    <text evidence="2">The sequence shown here is derived from an EMBL/GenBank/DDBJ whole genome shotgun (WGS) entry which is preliminary data.</text>
</comment>
<dbReference type="Pfam" id="PF00135">
    <property type="entry name" value="COesterase"/>
    <property type="match status" value="1"/>
</dbReference>
<evidence type="ECO:0000313" key="2">
    <source>
        <dbReference type="EMBL" id="CAF1978006.1"/>
    </source>
</evidence>